<reference evidence="2" key="1">
    <citation type="submission" date="2023-03" db="EMBL/GenBank/DDBJ databases">
        <title>Massive genome expansion in bonnet fungi (Mycena s.s.) driven by repeated elements and novel gene families across ecological guilds.</title>
        <authorList>
            <consortium name="Lawrence Berkeley National Laboratory"/>
            <person name="Harder C.B."/>
            <person name="Miyauchi S."/>
            <person name="Viragh M."/>
            <person name="Kuo A."/>
            <person name="Thoen E."/>
            <person name="Andreopoulos B."/>
            <person name="Lu D."/>
            <person name="Skrede I."/>
            <person name="Drula E."/>
            <person name="Henrissat B."/>
            <person name="Morin E."/>
            <person name="Kohler A."/>
            <person name="Barry K."/>
            <person name="LaButti K."/>
            <person name="Morin E."/>
            <person name="Salamov A."/>
            <person name="Lipzen A."/>
            <person name="Mereny Z."/>
            <person name="Hegedus B."/>
            <person name="Baldrian P."/>
            <person name="Stursova M."/>
            <person name="Weitz H."/>
            <person name="Taylor A."/>
            <person name="Grigoriev I.V."/>
            <person name="Nagy L.G."/>
            <person name="Martin F."/>
            <person name="Kauserud H."/>
        </authorList>
    </citation>
    <scope>NUCLEOTIDE SEQUENCE</scope>
    <source>
        <strain evidence="2">CBHHK173m</strain>
    </source>
</reference>
<dbReference type="AlphaFoldDB" id="A0AAD6XJV4"/>
<sequence length="441" mass="48594">MTRHIVESDDEGPRNSSAGHAGSDSGIEDIDQHKDPKKLLQIIRTMQPEKNSRALTARREFGDVTNTVQNTERRDKRKKDGHCRPHKRTRIEGQSPEGARSGSDDGSDESGIESSSQDDDSAATERDDAGSKIKRAGRLYVLQRGLWVKGNAHIFEEALDPKYNEKKSKFCPKAIKESFRGEEDLDCPSGVTSQRSNTGTRLRKIAGAAIFDCSPTDLLVSDVRLEKFREQIGWYVEEGASGAYSSLDVPILHKDWSGEYDIKTCFLNRCLMRLYVALIRGPTAAAAMAQADKQDMNSTIAVHVANSDNMEQIFRIDHTEPGAIAGVAVLAIWALSADNFLRDHGDRTNIDYETLFNDYLEILIVGLRDGNRSILNVFNEWDRAIFPMSESGHGKNPGGRKRDGNKKAMEALRAEKQAAAVADGIDHDGDGDGEGDGEDGG</sequence>
<feature type="compositionally biased region" description="Basic residues" evidence="1">
    <location>
        <begin position="75"/>
        <end position="89"/>
    </location>
</feature>
<feature type="compositionally biased region" description="Basic and acidic residues" evidence="1">
    <location>
        <begin position="400"/>
        <end position="416"/>
    </location>
</feature>
<protein>
    <submittedName>
        <fullName evidence="2">Uncharacterized protein</fullName>
    </submittedName>
</protein>
<feature type="compositionally biased region" description="Acidic residues" evidence="1">
    <location>
        <begin position="105"/>
        <end position="122"/>
    </location>
</feature>
<dbReference type="InterPro" id="IPR046521">
    <property type="entry name" value="DUF6698"/>
</dbReference>
<keyword evidence="3" id="KW-1185">Reference proteome</keyword>
<feature type="compositionally biased region" description="Acidic residues" evidence="1">
    <location>
        <begin position="431"/>
        <end position="441"/>
    </location>
</feature>
<name>A0AAD6XJV4_9AGAR</name>
<evidence type="ECO:0000313" key="3">
    <source>
        <dbReference type="Proteomes" id="UP001222325"/>
    </source>
</evidence>
<feature type="compositionally biased region" description="Basic and acidic residues" evidence="1">
    <location>
        <begin position="1"/>
        <end position="13"/>
    </location>
</feature>
<comment type="caution">
    <text evidence="2">The sequence shown here is derived from an EMBL/GenBank/DDBJ whole genome shotgun (WGS) entry which is preliminary data.</text>
</comment>
<proteinExistence type="predicted"/>
<evidence type="ECO:0000313" key="2">
    <source>
        <dbReference type="EMBL" id="KAJ7076257.1"/>
    </source>
</evidence>
<gene>
    <name evidence="2" type="ORF">B0H15DRAFT_805705</name>
</gene>
<organism evidence="2 3">
    <name type="scientific">Mycena belliarum</name>
    <dbReference type="NCBI Taxonomy" id="1033014"/>
    <lineage>
        <taxon>Eukaryota</taxon>
        <taxon>Fungi</taxon>
        <taxon>Dikarya</taxon>
        <taxon>Basidiomycota</taxon>
        <taxon>Agaricomycotina</taxon>
        <taxon>Agaricomycetes</taxon>
        <taxon>Agaricomycetidae</taxon>
        <taxon>Agaricales</taxon>
        <taxon>Marasmiineae</taxon>
        <taxon>Mycenaceae</taxon>
        <taxon>Mycena</taxon>
    </lineage>
</organism>
<evidence type="ECO:0000256" key="1">
    <source>
        <dbReference type="SAM" id="MobiDB-lite"/>
    </source>
</evidence>
<dbReference type="Pfam" id="PF20414">
    <property type="entry name" value="DUF6698"/>
    <property type="match status" value="1"/>
</dbReference>
<feature type="region of interest" description="Disordered" evidence="1">
    <location>
        <begin position="389"/>
        <end position="441"/>
    </location>
</feature>
<dbReference type="Proteomes" id="UP001222325">
    <property type="component" value="Unassembled WGS sequence"/>
</dbReference>
<accession>A0AAD6XJV4</accession>
<feature type="region of interest" description="Disordered" evidence="1">
    <location>
        <begin position="1"/>
        <end position="130"/>
    </location>
</feature>
<dbReference type="EMBL" id="JARJCN010000083">
    <property type="protein sequence ID" value="KAJ7076257.1"/>
    <property type="molecule type" value="Genomic_DNA"/>
</dbReference>